<evidence type="ECO:0000256" key="5">
    <source>
        <dbReference type="ARBA" id="ARBA00022771"/>
    </source>
</evidence>
<keyword evidence="6" id="KW-0833">Ubl conjugation pathway</keyword>
<dbReference type="OrthoDB" id="8062037at2759"/>
<evidence type="ECO:0000256" key="1">
    <source>
        <dbReference type="ARBA" id="ARBA00000900"/>
    </source>
</evidence>
<dbReference type="PANTHER" id="PTHR46463:SF10">
    <property type="entry name" value="OS01G0926200 PROTEIN"/>
    <property type="match status" value="1"/>
</dbReference>
<comment type="catalytic activity">
    <reaction evidence="1">
        <text>S-ubiquitinyl-[E2 ubiquitin-conjugating enzyme]-L-cysteine + [acceptor protein]-L-lysine = [E2 ubiquitin-conjugating enzyme]-L-cysteine + N(6)-ubiquitinyl-[acceptor protein]-L-lysine.</text>
        <dbReference type="EC" id="2.3.2.27"/>
    </reaction>
</comment>
<dbReference type="Gene3D" id="3.30.40.10">
    <property type="entry name" value="Zinc/RING finger domain, C3HC4 (zinc finger)"/>
    <property type="match status" value="1"/>
</dbReference>
<keyword evidence="7" id="KW-0862">Zinc</keyword>
<evidence type="ECO:0000313" key="11">
    <source>
        <dbReference type="EMBL" id="KAH7416242.1"/>
    </source>
</evidence>
<keyword evidence="5 8" id="KW-0863">Zinc-finger</keyword>
<dbReference type="PROSITE" id="PS50089">
    <property type="entry name" value="ZF_RING_2"/>
    <property type="match status" value="1"/>
</dbReference>
<dbReference type="AlphaFoldDB" id="A0A8T2TDP9"/>
<feature type="compositionally biased region" description="Low complexity" evidence="9">
    <location>
        <begin position="79"/>
        <end position="89"/>
    </location>
</feature>
<evidence type="ECO:0000256" key="6">
    <source>
        <dbReference type="ARBA" id="ARBA00022786"/>
    </source>
</evidence>
<feature type="region of interest" description="Disordered" evidence="9">
    <location>
        <begin position="79"/>
        <end position="117"/>
    </location>
</feature>
<dbReference type="GO" id="GO:0061630">
    <property type="term" value="F:ubiquitin protein ligase activity"/>
    <property type="evidence" value="ECO:0007669"/>
    <property type="project" value="UniProtKB-EC"/>
</dbReference>
<dbReference type="GO" id="GO:0008270">
    <property type="term" value="F:zinc ion binding"/>
    <property type="evidence" value="ECO:0007669"/>
    <property type="project" value="UniProtKB-KW"/>
</dbReference>
<name>A0A8T2TDP9_CERRI</name>
<gene>
    <name evidence="11" type="ORF">KP509_14G082200</name>
</gene>
<proteinExistence type="predicted"/>
<dbReference type="SUPFAM" id="SSF57850">
    <property type="entry name" value="RING/U-box"/>
    <property type="match status" value="1"/>
</dbReference>
<dbReference type="Proteomes" id="UP000825935">
    <property type="component" value="Chromosome 14"/>
</dbReference>
<organism evidence="11 12">
    <name type="scientific">Ceratopteris richardii</name>
    <name type="common">Triangle waterfern</name>
    <dbReference type="NCBI Taxonomy" id="49495"/>
    <lineage>
        <taxon>Eukaryota</taxon>
        <taxon>Viridiplantae</taxon>
        <taxon>Streptophyta</taxon>
        <taxon>Embryophyta</taxon>
        <taxon>Tracheophyta</taxon>
        <taxon>Polypodiopsida</taxon>
        <taxon>Polypodiidae</taxon>
        <taxon>Polypodiales</taxon>
        <taxon>Pteridineae</taxon>
        <taxon>Pteridaceae</taxon>
        <taxon>Parkerioideae</taxon>
        <taxon>Ceratopteris</taxon>
    </lineage>
</organism>
<evidence type="ECO:0000256" key="4">
    <source>
        <dbReference type="ARBA" id="ARBA00022723"/>
    </source>
</evidence>
<reference evidence="11" key="1">
    <citation type="submission" date="2021-08" db="EMBL/GenBank/DDBJ databases">
        <title>WGS assembly of Ceratopteris richardii.</title>
        <authorList>
            <person name="Marchant D.B."/>
            <person name="Chen G."/>
            <person name="Jenkins J."/>
            <person name="Shu S."/>
            <person name="Leebens-Mack J."/>
            <person name="Grimwood J."/>
            <person name="Schmutz J."/>
            <person name="Soltis P."/>
            <person name="Soltis D."/>
            <person name="Chen Z.-H."/>
        </authorList>
    </citation>
    <scope>NUCLEOTIDE SEQUENCE</scope>
    <source>
        <strain evidence="11">Whitten #5841</strain>
        <tissue evidence="11">Leaf</tissue>
    </source>
</reference>
<evidence type="ECO:0000256" key="2">
    <source>
        <dbReference type="ARBA" id="ARBA00012483"/>
    </source>
</evidence>
<dbReference type="PANTHER" id="PTHR46463">
    <property type="entry name" value="ZINC FINGER, RING/FYVE/PHD-TYPE"/>
    <property type="match status" value="1"/>
</dbReference>
<keyword evidence="12" id="KW-1185">Reference proteome</keyword>
<feature type="domain" description="RING-type" evidence="10">
    <location>
        <begin position="166"/>
        <end position="206"/>
    </location>
</feature>
<evidence type="ECO:0000256" key="8">
    <source>
        <dbReference type="PROSITE-ProRule" id="PRU00175"/>
    </source>
</evidence>
<dbReference type="SMART" id="SM00184">
    <property type="entry name" value="RING"/>
    <property type="match status" value="1"/>
</dbReference>
<evidence type="ECO:0000256" key="7">
    <source>
        <dbReference type="ARBA" id="ARBA00022833"/>
    </source>
</evidence>
<feature type="compositionally biased region" description="Polar residues" evidence="9">
    <location>
        <begin position="98"/>
        <end position="117"/>
    </location>
</feature>
<evidence type="ECO:0000313" key="12">
    <source>
        <dbReference type="Proteomes" id="UP000825935"/>
    </source>
</evidence>
<protein>
    <recommendedName>
        <fullName evidence="2">RING-type E3 ubiquitin transferase</fullName>
        <ecNumber evidence="2">2.3.2.27</ecNumber>
    </recommendedName>
</protein>
<dbReference type="InterPro" id="IPR013083">
    <property type="entry name" value="Znf_RING/FYVE/PHD"/>
</dbReference>
<evidence type="ECO:0000256" key="9">
    <source>
        <dbReference type="SAM" id="MobiDB-lite"/>
    </source>
</evidence>
<keyword evidence="3" id="KW-0808">Transferase</keyword>
<dbReference type="EMBL" id="CM035419">
    <property type="protein sequence ID" value="KAH7416242.1"/>
    <property type="molecule type" value="Genomic_DNA"/>
</dbReference>
<dbReference type="EC" id="2.3.2.27" evidence="2"/>
<accession>A0A8T2TDP9</accession>
<dbReference type="Pfam" id="PF13639">
    <property type="entry name" value="zf-RING_2"/>
    <property type="match status" value="1"/>
</dbReference>
<keyword evidence="4" id="KW-0479">Metal-binding</keyword>
<comment type="caution">
    <text evidence="11">The sequence shown here is derived from an EMBL/GenBank/DDBJ whole genome shotgun (WGS) entry which is preliminary data.</text>
</comment>
<evidence type="ECO:0000259" key="10">
    <source>
        <dbReference type="PROSITE" id="PS50089"/>
    </source>
</evidence>
<evidence type="ECO:0000256" key="3">
    <source>
        <dbReference type="ARBA" id="ARBA00022679"/>
    </source>
</evidence>
<sequence>MGACFSCLSRIFSSDRSRRASSVGSLRCSRWRRCCRCLATCCGMSEAHFEETDVLDAMSGPLLHSNQGSHTIVSSAVSNTINTGSTGSSARQEKMGRNISQTQFPESQDQSGGTSSRHGVALNIEQSNLRGQDRDPKVNELKVLPLGNNGKSEDITSFQEDDDDICSICLDEYDFQDPKMLIECGHDFHLACILEWMERSNHCPICYKEVDFEELS</sequence>
<dbReference type="InterPro" id="IPR001841">
    <property type="entry name" value="Znf_RING"/>
</dbReference>